<dbReference type="GO" id="GO:0070573">
    <property type="term" value="F:metallodipeptidase activity"/>
    <property type="evidence" value="ECO:0007669"/>
    <property type="project" value="InterPro"/>
</dbReference>
<reference evidence="12" key="1">
    <citation type="submission" date="2016-11" db="UniProtKB">
        <authorList>
            <consortium name="WormBaseParasite"/>
        </authorList>
    </citation>
    <scope>IDENTIFICATION</scope>
</reference>
<feature type="binding site" evidence="8">
    <location>
        <position position="132"/>
    </location>
    <ligand>
        <name>Mn(2+)</name>
        <dbReference type="ChEBI" id="CHEBI:29035"/>
        <label>1</label>
    </ligand>
</feature>
<evidence type="ECO:0000256" key="1">
    <source>
        <dbReference type="ARBA" id="ARBA00006247"/>
    </source>
</evidence>
<name>A0A1I7UFE2_9PELO</name>
<dbReference type="PANTHER" id="PTHR43270">
    <property type="entry name" value="BETA-ALA-HIS DIPEPTIDASE"/>
    <property type="match status" value="1"/>
</dbReference>
<dbReference type="eggNOG" id="KOG2276">
    <property type="taxonomic scope" value="Eukaryota"/>
</dbReference>
<feature type="binding site" evidence="7">
    <location>
        <position position="329"/>
    </location>
    <ligand>
        <name>substrate</name>
        <note>ligand shared between homodimeric partners</note>
    </ligand>
</feature>
<protein>
    <submittedName>
        <fullName evidence="12">M20_dimer domain-containing protein</fullName>
    </submittedName>
</protein>
<dbReference type="PIRSF" id="PIRSF037242">
    <property type="entry name" value="CNDP_dipeptidase"/>
    <property type="match status" value="1"/>
</dbReference>
<dbReference type="GO" id="GO:0006508">
    <property type="term" value="P:proteolysis"/>
    <property type="evidence" value="ECO:0007669"/>
    <property type="project" value="UniProtKB-KW"/>
</dbReference>
<feature type="binding site" description="in other chain" evidence="7">
    <location>
        <position position="194"/>
    </location>
    <ligand>
        <name>substrate</name>
        <note>ligand shared between homodimeric partners</note>
    </ligand>
</feature>
<keyword evidence="8" id="KW-0464">Manganese</keyword>
<sequence length="471" mass="52319">MEHMDAVFKAIDEHQDEFIDLLRESVAIRSVSADPARRGDCIRMSEWTRDQLRNLGAETSLWDLGKQQLSSGEELPLPPAVFGVYGRDKSKKTLLIYGHLDVQPAEKEDGWNTDPFELTEINGKLFGRGSTDDKGPVIAWIAVLKILQRLGIDLPINIKFVLECMEESSSEGLDKGLEDNIDKISDITYSCISDNYWLGRNKPCLTYGLRGICYYFVEISCARQDLHSGINGGSVPEALNDLMWIMSQLVTVDGQILIPGIAELVAPVTKEEDDLYDKIDFCVDTFKNETGSHGLISDSKKDLLMNRWRYPSLSLHGVEGAFSQPGAKTVIPAKVTGKFSLRIVPHMTPEATDKLVTSYLESLWAKRKSPNTFKITSGHGGMPWVADFRDANFSAGSKAIERVYGMTPDFTREGGSIPVTLTIQDLTKSPVMLLPIGASDDMAHSQNEKINRENFVKGMKVLAAYLFELAA</sequence>
<evidence type="ECO:0000256" key="5">
    <source>
        <dbReference type="ARBA" id="ARBA00023049"/>
    </source>
</evidence>
<feature type="active site" evidence="6">
    <location>
        <position position="101"/>
    </location>
</feature>
<feature type="binding site" evidence="7">
    <location>
        <position position="227"/>
    </location>
    <ligand>
        <name>substrate</name>
        <note>ligand shared between homodimeric partners</note>
    </ligand>
</feature>
<evidence type="ECO:0000256" key="2">
    <source>
        <dbReference type="ARBA" id="ARBA00022670"/>
    </source>
</evidence>
<organism evidence="11 12">
    <name type="scientific">Caenorhabditis tropicalis</name>
    <dbReference type="NCBI Taxonomy" id="1561998"/>
    <lineage>
        <taxon>Eukaryota</taxon>
        <taxon>Metazoa</taxon>
        <taxon>Ecdysozoa</taxon>
        <taxon>Nematoda</taxon>
        <taxon>Chromadorea</taxon>
        <taxon>Rhabditida</taxon>
        <taxon>Rhabditina</taxon>
        <taxon>Rhabditomorpha</taxon>
        <taxon>Rhabditoidea</taxon>
        <taxon>Rhabditidae</taxon>
        <taxon>Peloderinae</taxon>
        <taxon>Caenorhabditis</taxon>
    </lineage>
</organism>
<keyword evidence="2" id="KW-0645">Protease</keyword>
<feature type="binding site" evidence="8">
    <location>
        <position position="167"/>
    </location>
    <ligand>
        <name>Mn(2+)</name>
        <dbReference type="ChEBI" id="CHEBI:29035"/>
        <label>1</label>
    </ligand>
</feature>
<dbReference type="AlphaFoldDB" id="A0A1I7UFE2"/>
<evidence type="ECO:0000256" key="6">
    <source>
        <dbReference type="PIRSR" id="PIRSR037242-1"/>
    </source>
</evidence>
<comment type="similarity">
    <text evidence="1">Belongs to the peptidase M20A family.</text>
</comment>
<feature type="active site" description="Proton acceptor" evidence="6">
    <location>
        <position position="166"/>
    </location>
</feature>
<feature type="binding site" description="in other chain" evidence="7">
    <location>
        <position position="416"/>
    </location>
    <ligand>
        <name>substrate</name>
        <note>ligand shared between homodimeric partners</note>
    </ligand>
</feature>
<feature type="binding site" evidence="8">
    <location>
        <position position="194"/>
    </location>
    <ligand>
        <name>Mn(2+)</name>
        <dbReference type="ChEBI" id="CHEBI:29035"/>
        <label>2</label>
    </ligand>
</feature>
<feature type="binding site" evidence="8">
    <location>
        <position position="444"/>
    </location>
    <ligand>
        <name>Mn(2+)</name>
        <dbReference type="ChEBI" id="CHEBI:29035"/>
        <label>1</label>
    </ligand>
</feature>
<dbReference type="Proteomes" id="UP000095282">
    <property type="component" value="Unplaced"/>
</dbReference>
<feature type="domain" description="Peptidase M20 dimerisation" evidence="10">
    <location>
        <begin position="207"/>
        <end position="364"/>
    </location>
</feature>
<keyword evidence="11" id="KW-1185">Reference proteome</keyword>
<dbReference type="Pfam" id="PF07687">
    <property type="entry name" value="M20_dimer"/>
    <property type="match status" value="1"/>
</dbReference>
<evidence type="ECO:0000256" key="3">
    <source>
        <dbReference type="ARBA" id="ARBA00022723"/>
    </source>
</evidence>
<dbReference type="WBParaSite" id="Csp11.Scaffold629.g8768.t1">
    <property type="protein sequence ID" value="Csp11.Scaffold629.g8768.t1"/>
    <property type="gene ID" value="Csp11.Scaffold629.g8768"/>
</dbReference>
<dbReference type="InterPro" id="IPR002933">
    <property type="entry name" value="Peptidase_M20"/>
</dbReference>
<dbReference type="Gene3D" id="3.40.630.10">
    <property type="entry name" value="Zn peptidases"/>
    <property type="match status" value="1"/>
</dbReference>
<dbReference type="PROSITE" id="PS00759">
    <property type="entry name" value="ARGE_DAPE_CPG2_2"/>
    <property type="match status" value="1"/>
</dbReference>
<dbReference type="SUPFAM" id="SSF53187">
    <property type="entry name" value="Zn-dependent exopeptidases"/>
    <property type="match status" value="1"/>
</dbReference>
<evidence type="ECO:0000256" key="9">
    <source>
        <dbReference type="PIRSR" id="PIRSR037242-4"/>
    </source>
</evidence>
<evidence type="ECO:0000256" key="4">
    <source>
        <dbReference type="ARBA" id="ARBA00022801"/>
    </source>
</evidence>
<dbReference type="Gene3D" id="3.30.70.360">
    <property type="match status" value="1"/>
</dbReference>
<dbReference type="CDD" id="cd05676">
    <property type="entry name" value="M20_dipept_like_CNDP"/>
    <property type="match status" value="1"/>
</dbReference>
<evidence type="ECO:0000313" key="11">
    <source>
        <dbReference type="Proteomes" id="UP000095282"/>
    </source>
</evidence>
<feature type="site" description="Important for catalytic activity" evidence="9">
    <location>
        <position position="227"/>
    </location>
</feature>
<proteinExistence type="inferred from homology"/>
<keyword evidence="3 8" id="KW-0479">Metal-binding</keyword>
<evidence type="ECO:0000259" key="10">
    <source>
        <dbReference type="Pfam" id="PF07687"/>
    </source>
</evidence>
<feature type="binding site" description="in other chain" evidence="7">
    <location>
        <position position="444"/>
    </location>
    <ligand>
        <name>substrate</name>
        <note>ligand shared between homodimeric partners</note>
    </ligand>
</feature>
<dbReference type="InterPro" id="IPR051458">
    <property type="entry name" value="Cyt/Met_Dipeptidase"/>
</dbReference>
<feature type="binding site" description="in other chain" evidence="7">
    <location>
        <position position="342"/>
    </location>
    <ligand>
        <name>substrate</name>
        <note>ligand shared between homodimeric partners</note>
    </ligand>
</feature>
<dbReference type="GO" id="GO:0046872">
    <property type="term" value="F:metal ion binding"/>
    <property type="evidence" value="ECO:0007669"/>
    <property type="project" value="UniProtKB-KW"/>
</dbReference>
<dbReference type="Pfam" id="PF01546">
    <property type="entry name" value="Peptidase_M20"/>
    <property type="match status" value="1"/>
</dbReference>
<evidence type="ECO:0000256" key="8">
    <source>
        <dbReference type="PIRSR" id="PIRSR037242-3"/>
    </source>
</evidence>
<evidence type="ECO:0000256" key="7">
    <source>
        <dbReference type="PIRSR" id="PIRSR037242-2"/>
    </source>
</evidence>
<feature type="binding site" evidence="8">
    <location>
        <position position="99"/>
    </location>
    <ligand>
        <name>Mn(2+)</name>
        <dbReference type="ChEBI" id="CHEBI:29035"/>
        <label>2</label>
    </ligand>
</feature>
<accession>A0A1I7UFE2</accession>
<comment type="cofactor">
    <cofactor evidence="8">
        <name>Mn(2+)</name>
        <dbReference type="ChEBI" id="CHEBI:29035"/>
    </cofactor>
    <text evidence="8">Binds 2 manganese ions per subunit.</text>
</comment>
<keyword evidence="5" id="KW-0482">Metalloprotease</keyword>
<evidence type="ECO:0000313" key="12">
    <source>
        <dbReference type="WBParaSite" id="Csp11.Scaffold629.g8768.t1"/>
    </source>
</evidence>
<feature type="binding site" evidence="8">
    <location>
        <position position="132"/>
    </location>
    <ligand>
        <name>Mn(2+)</name>
        <dbReference type="ChEBI" id="CHEBI:29035"/>
        <label>2</label>
    </ligand>
</feature>
<dbReference type="InterPro" id="IPR001261">
    <property type="entry name" value="ArgE/DapE_CS"/>
</dbReference>
<dbReference type="InterPro" id="IPR017153">
    <property type="entry name" value="CNDP/DUG1"/>
</dbReference>
<dbReference type="STRING" id="1561998.A0A1I7UFE2"/>
<keyword evidence="4" id="KW-0378">Hydrolase</keyword>
<dbReference type="PANTHER" id="PTHR43270:SF14">
    <property type="entry name" value="PEPTIDASE M20 DIMERISATION DOMAIN-CONTAINING PROTEIN"/>
    <property type="match status" value="1"/>
</dbReference>
<dbReference type="InterPro" id="IPR011650">
    <property type="entry name" value="Peptidase_M20_dimer"/>
</dbReference>